<evidence type="ECO:0000256" key="2">
    <source>
        <dbReference type="ARBA" id="ARBA00022723"/>
    </source>
</evidence>
<dbReference type="RefSeq" id="WP_055657736.1">
    <property type="nucleotide sequence ID" value="NZ_CP045617.1"/>
</dbReference>
<keyword evidence="4" id="KW-0460">Magnesium</keyword>
<dbReference type="GO" id="GO:0016787">
    <property type="term" value="F:hydrolase activity"/>
    <property type="evidence" value="ECO:0007669"/>
    <property type="project" value="UniProtKB-KW"/>
</dbReference>
<dbReference type="Pfam" id="PF04794">
    <property type="entry name" value="YdjC"/>
    <property type="match status" value="1"/>
</dbReference>
<evidence type="ECO:0000313" key="7">
    <source>
        <dbReference type="Proteomes" id="UP000048926"/>
    </source>
</evidence>
<accession>A0A0M6Y439</accession>
<dbReference type="SUPFAM" id="SSF88713">
    <property type="entry name" value="Glycoside hydrolase/deacetylase"/>
    <property type="match status" value="1"/>
</dbReference>
<evidence type="ECO:0000256" key="4">
    <source>
        <dbReference type="ARBA" id="ARBA00022842"/>
    </source>
</evidence>
<dbReference type="STRING" id="187304.B0E33_06725"/>
<dbReference type="EMBL" id="CXST01000002">
    <property type="protein sequence ID" value="CTQ44875.1"/>
    <property type="molecule type" value="Genomic_DNA"/>
</dbReference>
<keyword evidence="3" id="KW-0378">Hydrolase</keyword>
<dbReference type="GO" id="GO:0005975">
    <property type="term" value="P:carbohydrate metabolic process"/>
    <property type="evidence" value="ECO:0007669"/>
    <property type="project" value="InterPro"/>
</dbReference>
<evidence type="ECO:0000256" key="3">
    <source>
        <dbReference type="ARBA" id="ARBA00022801"/>
    </source>
</evidence>
<dbReference type="Proteomes" id="UP000048926">
    <property type="component" value="Unassembled WGS sequence"/>
</dbReference>
<dbReference type="InterPro" id="IPR011330">
    <property type="entry name" value="Glyco_hydro/deAcase_b/a-brl"/>
</dbReference>
<dbReference type="AlphaFoldDB" id="A0A0M6Y439"/>
<reference evidence="7" key="1">
    <citation type="submission" date="2015-07" db="EMBL/GenBank/DDBJ databases">
        <authorList>
            <person name="Rodrigo-Torres Lidia"/>
            <person name="Arahal R.David."/>
        </authorList>
    </citation>
    <scope>NUCLEOTIDE SEQUENCE [LARGE SCALE GENOMIC DNA]</scope>
    <source>
        <strain evidence="7">CECT 4801</strain>
    </source>
</reference>
<evidence type="ECO:0000256" key="5">
    <source>
        <dbReference type="ARBA" id="ARBA00023277"/>
    </source>
</evidence>
<dbReference type="GO" id="GO:0046872">
    <property type="term" value="F:metal ion binding"/>
    <property type="evidence" value="ECO:0007669"/>
    <property type="project" value="UniProtKB-KW"/>
</dbReference>
<dbReference type="InterPro" id="IPR006879">
    <property type="entry name" value="YdjC-like"/>
</dbReference>
<comment type="cofactor">
    <cofactor evidence="1">
        <name>Mg(2+)</name>
        <dbReference type="ChEBI" id="CHEBI:18420"/>
    </cofactor>
</comment>
<organism evidence="6 7">
    <name type="scientific">Roseibium aggregatum</name>
    <dbReference type="NCBI Taxonomy" id="187304"/>
    <lineage>
        <taxon>Bacteria</taxon>
        <taxon>Pseudomonadati</taxon>
        <taxon>Pseudomonadota</taxon>
        <taxon>Alphaproteobacteria</taxon>
        <taxon>Hyphomicrobiales</taxon>
        <taxon>Stappiaceae</taxon>
        <taxon>Roseibium</taxon>
    </lineage>
</organism>
<sequence length="265" mass="30103">MKRITLGALDYGLAFGVDRALRELVERGRLSALGAMVATELWPREFRPLQETAEKVGKRALFGVTLAFSGDRVSPVSARMQEIYGDRMFTREQLQRRALLRLLPDQLLQEEAQAQLARYSVLMKRQPDFVAVREGLLERTSLARIVLKAIEHADYPEPPLLISPVQSGLKAVRLARLAKAHGLKLLPKADPLPETEDQEALHALLHNHFDGMSDLSFVAAIPGRSDDRLRRDEPRRKIAIRECQFEVLSSQRFFQTLEKKDVFLN</sequence>
<keyword evidence="5" id="KW-0119">Carbohydrate metabolism</keyword>
<name>A0A0M6Y439_9HYPH</name>
<keyword evidence="2" id="KW-0479">Metal-binding</keyword>
<evidence type="ECO:0000313" key="6">
    <source>
        <dbReference type="EMBL" id="CTQ44875.1"/>
    </source>
</evidence>
<proteinExistence type="predicted"/>
<dbReference type="Gene3D" id="3.20.20.370">
    <property type="entry name" value="Glycoside hydrolase/deacetylase"/>
    <property type="match status" value="1"/>
</dbReference>
<evidence type="ECO:0000256" key="1">
    <source>
        <dbReference type="ARBA" id="ARBA00001946"/>
    </source>
</evidence>
<protein>
    <submittedName>
        <fullName evidence="6">YdjC-like protein</fullName>
    </submittedName>
</protein>
<gene>
    <name evidence="6" type="ORF">LAL4801_03322</name>
</gene>
<keyword evidence="7" id="KW-1185">Reference proteome</keyword>